<dbReference type="SMART" id="SM00185">
    <property type="entry name" value="ARM"/>
    <property type="match status" value="9"/>
</dbReference>
<dbReference type="PANTHER" id="PTHR23315:SF7">
    <property type="entry name" value="U-BOX DOMAIN-CONTAINING PROTEIN 4"/>
    <property type="match status" value="1"/>
</dbReference>
<dbReference type="EMBL" id="DAKRPA010000034">
    <property type="protein sequence ID" value="DBA02269.1"/>
    <property type="molecule type" value="Genomic_DNA"/>
</dbReference>
<dbReference type="InterPro" id="IPR016024">
    <property type="entry name" value="ARM-type_fold"/>
</dbReference>
<dbReference type="InterPro" id="IPR011989">
    <property type="entry name" value="ARM-like"/>
</dbReference>
<reference evidence="2" key="2">
    <citation type="journal article" date="2023" name="Microbiol Resour">
        <title>Decontamination and Annotation of the Draft Genome Sequence of the Oomycete Lagenidium giganteum ARSEF 373.</title>
        <authorList>
            <person name="Morgan W.R."/>
            <person name="Tartar A."/>
        </authorList>
    </citation>
    <scope>NUCLEOTIDE SEQUENCE</scope>
    <source>
        <strain evidence="2">ARSEF 373</strain>
    </source>
</reference>
<feature type="compositionally biased region" description="Basic and acidic residues" evidence="1">
    <location>
        <begin position="1420"/>
        <end position="1429"/>
    </location>
</feature>
<feature type="region of interest" description="Disordered" evidence="1">
    <location>
        <begin position="1482"/>
        <end position="1538"/>
    </location>
</feature>
<evidence type="ECO:0000256" key="1">
    <source>
        <dbReference type="SAM" id="MobiDB-lite"/>
    </source>
</evidence>
<reference evidence="2" key="1">
    <citation type="submission" date="2022-11" db="EMBL/GenBank/DDBJ databases">
        <authorList>
            <person name="Morgan W.R."/>
            <person name="Tartar A."/>
        </authorList>
    </citation>
    <scope>NUCLEOTIDE SEQUENCE</scope>
    <source>
        <strain evidence="2">ARSEF 373</strain>
    </source>
</reference>
<feature type="region of interest" description="Disordered" evidence="1">
    <location>
        <begin position="1269"/>
        <end position="1289"/>
    </location>
</feature>
<keyword evidence="3" id="KW-1185">Reference proteome</keyword>
<dbReference type="InterPro" id="IPR000225">
    <property type="entry name" value="Armadillo"/>
</dbReference>
<dbReference type="Gene3D" id="1.25.10.10">
    <property type="entry name" value="Leucine-rich Repeat Variant"/>
    <property type="match status" value="5"/>
</dbReference>
<dbReference type="Proteomes" id="UP001146120">
    <property type="component" value="Unassembled WGS sequence"/>
</dbReference>
<protein>
    <submittedName>
        <fullName evidence="2">Uncharacterized protein</fullName>
    </submittedName>
</protein>
<name>A0AAV2Z9S4_9STRA</name>
<evidence type="ECO:0000313" key="3">
    <source>
        <dbReference type="Proteomes" id="UP001146120"/>
    </source>
</evidence>
<feature type="region of interest" description="Disordered" evidence="1">
    <location>
        <begin position="1327"/>
        <end position="1349"/>
    </location>
</feature>
<evidence type="ECO:0000313" key="2">
    <source>
        <dbReference type="EMBL" id="DBA02269.1"/>
    </source>
</evidence>
<proteinExistence type="predicted"/>
<feature type="compositionally biased region" description="Polar residues" evidence="1">
    <location>
        <begin position="1399"/>
        <end position="1410"/>
    </location>
</feature>
<dbReference type="SUPFAM" id="SSF48371">
    <property type="entry name" value="ARM repeat"/>
    <property type="match status" value="5"/>
</dbReference>
<accession>A0AAV2Z9S4</accession>
<gene>
    <name evidence="2" type="ORF">N0F65_007679</name>
</gene>
<comment type="caution">
    <text evidence="2">The sequence shown here is derived from an EMBL/GenBank/DDBJ whole genome shotgun (WGS) entry which is preliminary data.</text>
</comment>
<dbReference type="PANTHER" id="PTHR23315">
    <property type="entry name" value="U BOX DOMAIN-CONTAINING"/>
    <property type="match status" value="1"/>
</dbReference>
<organism evidence="2 3">
    <name type="scientific">Lagenidium giganteum</name>
    <dbReference type="NCBI Taxonomy" id="4803"/>
    <lineage>
        <taxon>Eukaryota</taxon>
        <taxon>Sar</taxon>
        <taxon>Stramenopiles</taxon>
        <taxon>Oomycota</taxon>
        <taxon>Peronosporomycetes</taxon>
        <taxon>Pythiales</taxon>
        <taxon>Pythiaceae</taxon>
    </lineage>
</organism>
<feature type="region of interest" description="Disordered" evidence="1">
    <location>
        <begin position="1399"/>
        <end position="1446"/>
    </location>
</feature>
<sequence>MVQENVVEALILLSKAEDKATRLNCVTAFMNLSHVCELRQVIVQQGAVKMVSEIATDTDDRTLRTACAITLSNLCCLDGEEETLVEDGVIGALSMLINEHPRVSGICLGALFNLTCVHEPYQKIETVVKIFLTLAASGSSAATPTFVERSELIAKALCNLSNFKKVRPRLLEEGVVNAISSLLHGSNGSVPHMVAYVLLNLSAIRACRAEMVAKGCMTTLVALTAAASEYDTKVLIGSILWNLSKDASNRLQMVVEGVLLLLQQLIVCANTLYNISSSEETRGKMVERDAVSVIDALSKKSKDGEAKRMCTLSLCNLLSVQQAAADIVGYGAINALVDLSVEPGQPLETRHLFAKALHGLCEQPSTREAAVSAGIVSAIVTLSGVESTEVTDQRRILLGELRARCTAALACLAADDRFASSVSNITVVQCITKILVLERANVAIERFCCSCLSLLCRDEKCSLMMTDVGAIEVVLATCTESRDLETKASCCHVLASMSCHPSCCMALVRMGIISVLATLAKLKGDTGVQRCCAITLANLSNEPEIRSLLVSAGTVSILSVLSNSYSEESQRDCAKILCNLSNIHGKETHLVDEGSINVLMMISMVRALNINTKESCIRAMFNLLNSQTMKPIVQEGLVKILPALSALESKTASEISTMLFCKLLEHDIGRNALCSEKPALKALFTLMERIDHEENVIHIHEDLLVELVYHENSRVPSVRAGIIDAVHKIAMRLPAGGSMDDMTKSCTGKKLALVLFSLSTFDDTRLAVASSSGLATLGTFLKLHKPRKDCDQATCALYAVSTFCWLAWHDPTRSRLDHPEISTSLVGVLGIAAASNQSPGLRYPFDSVRCCILTLCCLAQTPDHVDVMLNDHLVDSLNGIFDPSKTRYSVRAREDSQLVALTCNLLRQLSHAPRFAKQAASIETNSQIVTLFCTLATLVSKHRDAESALDCAEVLCSIAFIEGKKRQGGTFAKPIFVDALQPPGRLVKSDVLAAIKLLVCDNNLLETRWRCTASLWALSTVPEYRHQLVMLGCTSILVGETARPEIAASANSLKSCAGTLSNLTNVVPELADRNAAKMVSEDAVPALIALARMASDNIRDYCTSALSNLSSQSPKVESGAVSALLNLSLRSQASPSTPPPVSPTLGGMSEVIIPQDVFRPPLVYGARYKSFSSLPHFEVQVPRDDSLFSRKFECNLPASTPPPPHLPTIPPENEVGGVGHDNGVKKHDDQVKRKASLLAELGQIKSATDSDGHTYYPKIDSTESRLLLDTDEDGNPIEGGKHGLTSQDLHGMHDEHRDVDVSEQDDSPGQLKKVISGSSLPRVITRKTAGQSGKKLKDLKDHRSRSEKRLDVVGSSHMIMSPEDCSTPELESPMASANLSVLNVPSLRRGMTLGKSSSKLFSDISTSDASTAKGGMLTPELERDQENSKPTESTGAPFANDQDAVRSNGQSTIAAAAAAALLYSFGQPEATATAELSNAAVVARSVKSKKAAPKSSARESTTNTKQKKSRNLSNKSSPPKIVEKKDVSSSTSTYSDSVEDFQAQAKRLGLWN</sequence>